<comment type="caution">
    <text evidence="10">The sequence shown here is derived from an EMBL/GenBank/DDBJ whole genome shotgun (WGS) entry which is preliminary data.</text>
</comment>
<evidence type="ECO:0000256" key="7">
    <source>
        <dbReference type="PROSITE-ProRule" id="PRU01091"/>
    </source>
</evidence>
<gene>
    <name evidence="10" type="ORF">OP8BY_0846</name>
</gene>
<dbReference type="GO" id="GO:0000156">
    <property type="term" value="F:phosphorelay response regulator activity"/>
    <property type="evidence" value="ECO:0007669"/>
    <property type="project" value="TreeGrafter"/>
</dbReference>
<dbReference type="InterPro" id="IPR011006">
    <property type="entry name" value="CheY-like_superfamily"/>
</dbReference>
<dbReference type="AlphaFoldDB" id="A0A3E2BQC0"/>
<feature type="DNA-binding region" description="OmpR/PhoB-type" evidence="7">
    <location>
        <begin position="133"/>
        <end position="229"/>
    </location>
</feature>
<dbReference type="CDD" id="cd00383">
    <property type="entry name" value="trans_reg_C"/>
    <property type="match status" value="1"/>
</dbReference>
<dbReference type="Proteomes" id="UP000257323">
    <property type="component" value="Unassembled WGS sequence"/>
</dbReference>
<dbReference type="PROSITE" id="PS50110">
    <property type="entry name" value="RESPONSE_REGULATORY"/>
    <property type="match status" value="1"/>
</dbReference>
<feature type="domain" description="OmpR/PhoB-type" evidence="9">
    <location>
        <begin position="133"/>
        <end position="229"/>
    </location>
</feature>
<reference evidence="10 11" key="1">
    <citation type="submission" date="2018-08" db="EMBL/GenBank/DDBJ databases">
        <title>Genome analysis of the thermophilic bacterium of the candidate phylum Aminicenantes from deep subsurface aquifer revealed its physiology and ecological role.</title>
        <authorList>
            <person name="Kadnikov V.V."/>
            <person name="Mardanov A.V."/>
            <person name="Beletsky A.V."/>
            <person name="Karnachuk O.V."/>
            <person name="Ravin N.V."/>
        </authorList>
    </citation>
    <scope>NUCLEOTIDE SEQUENCE [LARGE SCALE GENOMIC DNA]</scope>
    <source>
        <strain evidence="10">BY38</strain>
    </source>
</reference>
<evidence type="ECO:0000313" key="11">
    <source>
        <dbReference type="Proteomes" id="UP000257323"/>
    </source>
</evidence>
<dbReference type="FunFam" id="3.40.50.2300:FF:000001">
    <property type="entry name" value="DNA-binding response regulator PhoB"/>
    <property type="match status" value="1"/>
</dbReference>
<dbReference type="PANTHER" id="PTHR48111:SF40">
    <property type="entry name" value="PHOSPHATE REGULON TRANSCRIPTIONAL REGULATORY PROTEIN PHOB"/>
    <property type="match status" value="1"/>
</dbReference>
<evidence type="ECO:0000256" key="4">
    <source>
        <dbReference type="ARBA" id="ARBA00023125"/>
    </source>
</evidence>
<dbReference type="GO" id="GO:0000976">
    <property type="term" value="F:transcription cis-regulatory region binding"/>
    <property type="evidence" value="ECO:0007669"/>
    <property type="project" value="TreeGrafter"/>
</dbReference>
<evidence type="ECO:0000256" key="3">
    <source>
        <dbReference type="ARBA" id="ARBA00023015"/>
    </source>
</evidence>
<dbReference type="InterPro" id="IPR039420">
    <property type="entry name" value="WalR-like"/>
</dbReference>
<evidence type="ECO:0000256" key="2">
    <source>
        <dbReference type="ARBA" id="ARBA00023012"/>
    </source>
</evidence>
<dbReference type="InterPro" id="IPR001789">
    <property type="entry name" value="Sig_transdc_resp-reg_receiver"/>
</dbReference>
<dbReference type="SUPFAM" id="SSF52172">
    <property type="entry name" value="CheY-like"/>
    <property type="match status" value="1"/>
</dbReference>
<organism evidence="10 11">
    <name type="scientific">Candidatus Saccharicenans subterraneus</name>
    <dbReference type="NCBI Taxonomy" id="2508984"/>
    <lineage>
        <taxon>Bacteria</taxon>
        <taxon>Candidatus Aminicenantota</taxon>
        <taxon>Candidatus Aminicenantia</taxon>
        <taxon>Candidatus Aminicenantales</taxon>
        <taxon>Candidatus Saccharicenantaceae</taxon>
        <taxon>Candidatus Saccharicenans</taxon>
    </lineage>
</organism>
<keyword evidence="1 6" id="KW-0597">Phosphoprotein</keyword>
<protein>
    <submittedName>
        <fullName evidence="10">Phosphate regulon transcriptional regulatory protein PhoB (SphR)</fullName>
    </submittedName>
</protein>
<accession>A0A3E2BQC0</accession>
<dbReference type="GO" id="GO:0005829">
    <property type="term" value="C:cytosol"/>
    <property type="evidence" value="ECO:0007669"/>
    <property type="project" value="TreeGrafter"/>
</dbReference>
<dbReference type="Gene3D" id="3.40.50.2300">
    <property type="match status" value="1"/>
</dbReference>
<keyword evidence="5" id="KW-0804">Transcription</keyword>
<evidence type="ECO:0000259" key="9">
    <source>
        <dbReference type="PROSITE" id="PS51755"/>
    </source>
</evidence>
<dbReference type="InterPro" id="IPR036388">
    <property type="entry name" value="WH-like_DNA-bd_sf"/>
</dbReference>
<dbReference type="EMBL" id="QUAH01000001">
    <property type="protein sequence ID" value="RFT16904.1"/>
    <property type="molecule type" value="Genomic_DNA"/>
</dbReference>
<feature type="modified residue" description="4-aspartylphosphate" evidence="6">
    <location>
        <position position="53"/>
    </location>
</feature>
<evidence type="ECO:0000256" key="6">
    <source>
        <dbReference type="PROSITE-ProRule" id="PRU00169"/>
    </source>
</evidence>
<evidence type="ECO:0000256" key="5">
    <source>
        <dbReference type="ARBA" id="ARBA00023163"/>
    </source>
</evidence>
<dbReference type="GO" id="GO:0006355">
    <property type="term" value="P:regulation of DNA-templated transcription"/>
    <property type="evidence" value="ECO:0007669"/>
    <property type="project" value="InterPro"/>
</dbReference>
<dbReference type="InterPro" id="IPR016032">
    <property type="entry name" value="Sig_transdc_resp-reg_C-effctor"/>
</dbReference>
<sequence length="237" mass="26924">MARTIAVLDDEEDILKLVQTHLTRAGFRVETFSRPESFLKYLEHKQPDLILLDLMLPGTDGLEVCRYLKSRPEKSSIPIIMLTARSQEADRVTGLEMGADDYVTKPFSLRELEARIKAVLRRQEKPAVPSQAEKKLAGGQLVINPEKHEVLLKGQPVELSLSEFKILELLTSRPGRVFTRDQILDYLWGQEKVVIPRTVDVHIRHLREKLGSLASLIESVRGLGYKYEEPDTGGQTR</sequence>
<evidence type="ECO:0000259" key="8">
    <source>
        <dbReference type="PROSITE" id="PS50110"/>
    </source>
</evidence>
<dbReference type="Pfam" id="PF00486">
    <property type="entry name" value="Trans_reg_C"/>
    <property type="match status" value="1"/>
</dbReference>
<keyword evidence="3" id="KW-0805">Transcription regulation</keyword>
<dbReference type="GO" id="GO:0032993">
    <property type="term" value="C:protein-DNA complex"/>
    <property type="evidence" value="ECO:0007669"/>
    <property type="project" value="TreeGrafter"/>
</dbReference>
<feature type="domain" description="Response regulatory" evidence="8">
    <location>
        <begin position="4"/>
        <end position="120"/>
    </location>
</feature>
<dbReference type="Gene3D" id="1.10.10.10">
    <property type="entry name" value="Winged helix-like DNA-binding domain superfamily/Winged helix DNA-binding domain"/>
    <property type="match status" value="1"/>
</dbReference>
<keyword evidence="2" id="KW-0902">Two-component regulatory system</keyword>
<keyword evidence="4 7" id="KW-0238">DNA-binding</keyword>
<dbReference type="Pfam" id="PF00072">
    <property type="entry name" value="Response_reg"/>
    <property type="match status" value="1"/>
</dbReference>
<dbReference type="InterPro" id="IPR001867">
    <property type="entry name" value="OmpR/PhoB-type_DNA-bd"/>
</dbReference>
<dbReference type="PANTHER" id="PTHR48111">
    <property type="entry name" value="REGULATOR OF RPOS"/>
    <property type="match status" value="1"/>
</dbReference>
<dbReference type="SMART" id="SM00862">
    <property type="entry name" value="Trans_reg_C"/>
    <property type="match status" value="1"/>
</dbReference>
<dbReference type="SUPFAM" id="SSF46894">
    <property type="entry name" value="C-terminal effector domain of the bipartite response regulators"/>
    <property type="match status" value="1"/>
</dbReference>
<dbReference type="Gene3D" id="6.10.250.690">
    <property type="match status" value="1"/>
</dbReference>
<proteinExistence type="predicted"/>
<evidence type="ECO:0000256" key="1">
    <source>
        <dbReference type="ARBA" id="ARBA00022553"/>
    </source>
</evidence>
<dbReference type="PROSITE" id="PS51755">
    <property type="entry name" value="OMPR_PHOB"/>
    <property type="match status" value="1"/>
</dbReference>
<evidence type="ECO:0000313" key="10">
    <source>
        <dbReference type="EMBL" id="RFT16904.1"/>
    </source>
</evidence>
<dbReference type="SMART" id="SM00448">
    <property type="entry name" value="REC"/>
    <property type="match status" value="1"/>
</dbReference>
<name>A0A3E2BQC0_9BACT</name>